<dbReference type="AlphaFoldDB" id="A0A831QQG7"/>
<dbReference type="Proteomes" id="UP000886191">
    <property type="component" value="Unassembled WGS sequence"/>
</dbReference>
<gene>
    <name evidence="1" type="ORF">ENH87_09395</name>
</gene>
<reference evidence="1" key="1">
    <citation type="journal article" date="2020" name="mSystems">
        <title>Genome- and Community-Level Interaction Insights into Carbon Utilization and Element Cycling Functions of Hydrothermarchaeota in Hydrothermal Sediment.</title>
        <authorList>
            <person name="Zhou Z."/>
            <person name="Liu Y."/>
            <person name="Xu W."/>
            <person name="Pan J."/>
            <person name="Luo Z.H."/>
            <person name="Li M."/>
        </authorList>
    </citation>
    <scope>NUCLEOTIDE SEQUENCE [LARGE SCALE GENOMIC DNA]</scope>
    <source>
        <strain evidence="1">HyVt-345</strain>
    </source>
</reference>
<accession>A0A831QQG7</accession>
<name>A0A831QQG7_9FLAO</name>
<sequence>MERLLYDRAAFKLKVEKMYPNLHPEIVQHHMEIAVRKSMNVPLKKQSSIRQNLVLRKGVYAISSLLGERGQGPGGGL</sequence>
<comment type="caution">
    <text evidence="1">The sequence shown here is derived from an EMBL/GenBank/DDBJ whole genome shotgun (WGS) entry which is preliminary data.</text>
</comment>
<protein>
    <submittedName>
        <fullName evidence="1">Uncharacterized protein</fullName>
    </submittedName>
</protein>
<proteinExistence type="predicted"/>
<organism evidence="1">
    <name type="scientific">Pricia antarctica</name>
    <dbReference type="NCBI Taxonomy" id="641691"/>
    <lineage>
        <taxon>Bacteria</taxon>
        <taxon>Pseudomonadati</taxon>
        <taxon>Bacteroidota</taxon>
        <taxon>Flavobacteriia</taxon>
        <taxon>Flavobacteriales</taxon>
        <taxon>Flavobacteriaceae</taxon>
        <taxon>Pricia</taxon>
    </lineage>
</organism>
<evidence type="ECO:0000313" key="1">
    <source>
        <dbReference type="EMBL" id="HEA21119.1"/>
    </source>
</evidence>
<dbReference type="EMBL" id="DRGL01000031">
    <property type="protein sequence ID" value="HEA21119.1"/>
    <property type="molecule type" value="Genomic_DNA"/>
</dbReference>